<evidence type="ECO:0000313" key="5">
    <source>
        <dbReference type="Proteomes" id="UP000015462"/>
    </source>
</evidence>
<dbReference type="InterPro" id="IPR051910">
    <property type="entry name" value="ComF/GntX_DNA_util-trans"/>
</dbReference>
<evidence type="ECO:0000259" key="2">
    <source>
        <dbReference type="Pfam" id="PF00156"/>
    </source>
</evidence>
<dbReference type="PANTHER" id="PTHR47505">
    <property type="entry name" value="DNA UTILIZATION PROTEIN YHGH"/>
    <property type="match status" value="1"/>
</dbReference>
<dbReference type="InterPro" id="IPR000836">
    <property type="entry name" value="PRTase_dom"/>
</dbReference>
<dbReference type="CDD" id="cd06223">
    <property type="entry name" value="PRTases_typeI"/>
    <property type="match status" value="1"/>
</dbReference>
<feature type="domain" description="Phosphoribosyltransferase" evidence="2">
    <location>
        <begin position="145"/>
        <end position="235"/>
    </location>
</feature>
<dbReference type="Pfam" id="PF00156">
    <property type="entry name" value="Pribosyltran"/>
    <property type="match status" value="1"/>
</dbReference>
<dbReference type="Gene3D" id="3.40.50.2020">
    <property type="match status" value="1"/>
</dbReference>
<dbReference type="EMBL" id="ASHL01000006">
    <property type="protein sequence ID" value="EPD12774.1"/>
    <property type="molecule type" value="Genomic_DNA"/>
</dbReference>
<comment type="caution">
    <text evidence="4">The sequence shown here is derived from an EMBL/GenBank/DDBJ whole genome shotgun (WGS) entry which is preliminary data.</text>
</comment>
<sequence length="237" mass="26734">MSKLIYTKMDNWSNIIQFNLYPPTCFICDQPGHNALDLCTECLQELKPSTHACPVCNIELSAVSSICGRCLQRPPCFDHVFSLYRYEGIAQFLIKSLKFQAKHSCARTIGHLMGQHFKTLEKLPDALIAVPLHPKRLKERGFNQAELIAQHIHKELNIPLVSPDLTRIINSTSQTSLKASERRKNLKNAFCYEPSIELRSIAVIDDVVTTGSTANEIAKTLKKKGVQQVEIWAFARA</sequence>
<proteinExistence type="inferred from homology"/>
<evidence type="ECO:0000256" key="1">
    <source>
        <dbReference type="ARBA" id="ARBA00008007"/>
    </source>
</evidence>
<gene>
    <name evidence="4" type="ORF">L196_07891</name>
</gene>
<dbReference type="Proteomes" id="UP000015462">
    <property type="component" value="Unassembled WGS sequence"/>
</dbReference>
<accession>A0AB33Z112</accession>
<dbReference type="SUPFAM" id="SSF53271">
    <property type="entry name" value="PRTase-like"/>
    <property type="match status" value="1"/>
</dbReference>
<keyword evidence="4" id="KW-0808">Transferase</keyword>
<dbReference type="AlphaFoldDB" id="A0AB33Z112"/>
<dbReference type="InterPro" id="IPR044005">
    <property type="entry name" value="DZR_2"/>
</dbReference>
<feature type="domain" description="Double zinc ribbon" evidence="3">
    <location>
        <begin position="20"/>
        <end position="71"/>
    </location>
</feature>
<comment type="similarity">
    <text evidence="1">Belongs to the ComF/GntX family.</text>
</comment>
<reference evidence="4 5" key="1">
    <citation type="journal article" date="2013" name="Genome Announc.">
        <title>Genome Sequence of the Pyrene- and Fluoranthene-Degrading Bacterium Cycloclasticus sp. Strain PY97M.</title>
        <authorList>
            <person name="Cui Z."/>
            <person name="Xu G."/>
            <person name="Li Q."/>
            <person name="Gao W."/>
            <person name="Zheng L."/>
        </authorList>
    </citation>
    <scope>NUCLEOTIDE SEQUENCE [LARGE SCALE GENOMIC DNA]</scope>
    <source>
        <strain evidence="4 5">PY97M</strain>
    </source>
</reference>
<evidence type="ECO:0000259" key="3">
    <source>
        <dbReference type="Pfam" id="PF18912"/>
    </source>
</evidence>
<name>A0AB33Z112_9GAMM</name>
<dbReference type="Pfam" id="PF18912">
    <property type="entry name" value="DZR_2"/>
    <property type="match status" value="1"/>
</dbReference>
<dbReference type="GO" id="GO:0016757">
    <property type="term" value="F:glycosyltransferase activity"/>
    <property type="evidence" value="ECO:0007669"/>
    <property type="project" value="UniProtKB-KW"/>
</dbReference>
<organism evidence="4 5">
    <name type="scientific">Cycloclasticus pugetii</name>
    <dbReference type="NCBI Taxonomy" id="34068"/>
    <lineage>
        <taxon>Bacteria</taxon>
        <taxon>Pseudomonadati</taxon>
        <taxon>Pseudomonadota</taxon>
        <taxon>Gammaproteobacteria</taxon>
        <taxon>Thiotrichales</taxon>
        <taxon>Piscirickettsiaceae</taxon>
        <taxon>Cycloclasticus</taxon>
    </lineage>
</organism>
<evidence type="ECO:0000313" key="4">
    <source>
        <dbReference type="EMBL" id="EPD12774.1"/>
    </source>
</evidence>
<dbReference type="PANTHER" id="PTHR47505:SF1">
    <property type="entry name" value="DNA UTILIZATION PROTEIN YHGH"/>
    <property type="match status" value="1"/>
</dbReference>
<dbReference type="InterPro" id="IPR029057">
    <property type="entry name" value="PRTase-like"/>
</dbReference>
<keyword evidence="4" id="KW-0328">Glycosyltransferase</keyword>
<protein>
    <submittedName>
        <fullName evidence="4">Phosphoribosyltransferase</fullName>
    </submittedName>
</protein>
<dbReference type="RefSeq" id="WP_015006629.1">
    <property type="nucleotide sequence ID" value="NZ_FQZJ01000001.1"/>
</dbReference>
<keyword evidence="5" id="KW-1185">Reference proteome</keyword>